<dbReference type="OrthoDB" id="676424at2"/>
<dbReference type="PROSITE" id="PS51257">
    <property type="entry name" value="PROKAR_LIPOPROTEIN"/>
    <property type="match status" value="1"/>
</dbReference>
<keyword evidence="3" id="KW-1185">Reference proteome</keyword>
<accession>A0A385SR43</accession>
<dbReference type="PROSITE" id="PS00018">
    <property type="entry name" value="EF_HAND_1"/>
    <property type="match status" value="1"/>
</dbReference>
<proteinExistence type="predicted"/>
<evidence type="ECO:0000313" key="2">
    <source>
        <dbReference type="EMBL" id="AYB32751.1"/>
    </source>
</evidence>
<dbReference type="Pfam" id="PF23657">
    <property type="entry name" value="DUF7151"/>
    <property type="match status" value="2"/>
</dbReference>
<dbReference type="EMBL" id="CP032382">
    <property type="protein sequence ID" value="AYB32751.1"/>
    <property type="molecule type" value="Genomic_DNA"/>
</dbReference>
<dbReference type="InterPro" id="IPR055575">
    <property type="entry name" value="DUF7151"/>
</dbReference>
<feature type="domain" description="DUF7151" evidence="1">
    <location>
        <begin position="36"/>
        <end position="80"/>
    </location>
</feature>
<reference evidence="3" key="1">
    <citation type="submission" date="2018-09" db="EMBL/GenBank/DDBJ databases">
        <title>Chryseolinea sp. KIS68-18 isolated from soil.</title>
        <authorList>
            <person name="Weon H.-Y."/>
            <person name="Kwon S.-W."/>
            <person name="Lee S.A."/>
        </authorList>
    </citation>
    <scope>NUCLEOTIDE SEQUENCE [LARGE SCALE GENOMIC DNA]</scope>
    <source>
        <strain evidence="3">KIS68-18</strain>
    </source>
</reference>
<evidence type="ECO:0000259" key="1">
    <source>
        <dbReference type="Pfam" id="PF23657"/>
    </source>
</evidence>
<organism evidence="2 3">
    <name type="scientific">Chryseolinea soli</name>
    <dbReference type="NCBI Taxonomy" id="2321403"/>
    <lineage>
        <taxon>Bacteria</taxon>
        <taxon>Pseudomonadati</taxon>
        <taxon>Bacteroidota</taxon>
        <taxon>Cytophagia</taxon>
        <taxon>Cytophagales</taxon>
        <taxon>Fulvivirgaceae</taxon>
        <taxon>Chryseolinea</taxon>
    </lineage>
</organism>
<name>A0A385SR43_9BACT</name>
<dbReference type="Proteomes" id="UP000266183">
    <property type="component" value="Chromosome"/>
</dbReference>
<dbReference type="KEGG" id="chk:D4L85_20175"/>
<gene>
    <name evidence="2" type="ORF">D4L85_20175</name>
</gene>
<dbReference type="AlphaFoldDB" id="A0A385SR43"/>
<feature type="domain" description="DUF7151" evidence="1">
    <location>
        <begin position="87"/>
        <end position="132"/>
    </location>
</feature>
<dbReference type="RefSeq" id="WP_119756001.1">
    <property type="nucleotide sequence ID" value="NZ_CP032382.1"/>
</dbReference>
<sequence length="263" mass="28304">MNTINEKLPRAFSSFLVASIVAMAMSCHDGSDGLTSLMNVTNEAAGAKCLDGGLKVETGIDTNRNGTLDAGEVQQTEFVCNGVNNQNTLTKYTTEHAGSNCGAGGQKIETGRDSNGDGTLEENEIQQTMFVCNGMNGVTLNEIRVKITSNAGNPGQGTGFSYTELFDFDIRNYPGIDSVIFVVDNALSYEGFASFQLYDATHSAYIDGSIVSTTVVDNVTYKGVRLYSENILSKLPQSKADFNVALTKPGQFDHAFLFLYDVK</sequence>
<evidence type="ECO:0000313" key="3">
    <source>
        <dbReference type="Proteomes" id="UP000266183"/>
    </source>
</evidence>
<dbReference type="InterPro" id="IPR018247">
    <property type="entry name" value="EF_Hand_1_Ca_BS"/>
</dbReference>
<protein>
    <recommendedName>
        <fullName evidence="1">DUF7151 domain-containing protein</fullName>
    </recommendedName>
</protein>